<comment type="caution">
    <text evidence="2">The sequence shown here is derived from an EMBL/GenBank/DDBJ whole genome shotgun (WGS) entry which is preliminary data.</text>
</comment>
<reference evidence="2 3" key="1">
    <citation type="submission" date="2021-06" db="EMBL/GenBank/DDBJ databases">
        <authorList>
            <person name="Kallberg Y."/>
            <person name="Tangrot J."/>
            <person name="Rosling A."/>
        </authorList>
    </citation>
    <scope>NUCLEOTIDE SEQUENCE [LARGE SCALE GENOMIC DNA]</scope>
    <source>
        <strain evidence="2 3">120-4 pot B 10/14</strain>
    </source>
</reference>
<dbReference type="InterPro" id="IPR018289">
    <property type="entry name" value="MULE_transposase_dom"/>
</dbReference>
<dbReference type="EMBL" id="CAJVQB010063941">
    <property type="protein sequence ID" value="CAG8840854.1"/>
    <property type="molecule type" value="Genomic_DNA"/>
</dbReference>
<dbReference type="Proteomes" id="UP000789901">
    <property type="component" value="Unassembled WGS sequence"/>
</dbReference>
<gene>
    <name evidence="2" type="ORF">GMARGA_LOCUS35115</name>
</gene>
<sequence>DHAMTEIEKYGKRQGFKTRCYCVDRSSDCIRRCMLVCEHYGKPDVTKSKDPKKETTSKRKHKNHKLDRVHFNFQESLEFTMDMVRDIEFYVRKMNCSSQQIRKALEEKYSPSIQRIIEKKEIDPRWYIEVDWDPHSKCLRRLFYMLSDQIEWWLKFGNVILNDNTATTNHYDMALTDDETKEAHTWILQQIKKATLEAVPNVIFTNADPALIATIRDEFPTTHALHCMFHIAQNLPLNLKNTLKDHYNEFIKDFFEVQQSNIIGIFEMSSTSRVESYNSKIKKLIFNSNTTLLELAEKLSACILEEDKKTEYALFRALIPKAVLVATADTILPNVCNMLRKYLTIEILKIQEDQIK</sequence>
<dbReference type="Pfam" id="PF10551">
    <property type="entry name" value="MULE"/>
    <property type="match status" value="1"/>
</dbReference>
<evidence type="ECO:0000313" key="3">
    <source>
        <dbReference type="Proteomes" id="UP000789901"/>
    </source>
</evidence>
<protein>
    <submittedName>
        <fullName evidence="2">43166_t:CDS:1</fullName>
    </submittedName>
</protein>
<evidence type="ECO:0000313" key="2">
    <source>
        <dbReference type="EMBL" id="CAG8840854.1"/>
    </source>
</evidence>
<accession>A0ABN7WVM4</accession>
<keyword evidence="3" id="KW-1185">Reference proteome</keyword>
<feature type="domain" description="MULE transposase" evidence="1">
    <location>
        <begin position="158"/>
        <end position="234"/>
    </location>
</feature>
<proteinExistence type="predicted"/>
<dbReference type="PANTHER" id="PTHR47718">
    <property type="entry name" value="OS01G0519700 PROTEIN"/>
    <property type="match status" value="1"/>
</dbReference>
<evidence type="ECO:0000259" key="1">
    <source>
        <dbReference type="Pfam" id="PF10551"/>
    </source>
</evidence>
<name>A0ABN7WVM4_GIGMA</name>
<dbReference type="PANTHER" id="PTHR47718:SF6">
    <property type="entry name" value="PROTEIN FAR1-RELATED SEQUENCE"/>
    <property type="match status" value="1"/>
</dbReference>
<organism evidence="2 3">
    <name type="scientific">Gigaspora margarita</name>
    <dbReference type="NCBI Taxonomy" id="4874"/>
    <lineage>
        <taxon>Eukaryota</taxon>
        <taxon>Fungi</taxon>
        <taxon>Fungi incertae sedis</taxon>
        <taxon>Mucoromycota</taxon>
        <taxon>Glomeromycotina</taxon>
        <taxon>Glomeromycetes</taxon>
        <taxon>Diversisporales</taxon>
        <taxon>Gigasporaceae</taxon>
        <taxon>Gigaspora</taxon>
    </lineage>
</organism>
<feature type="non-terminal residue" evidence="2">
    <location>
        <position position="1"/>
    </location>
</feature>